<dbReference type="HAMAP" id="MF_00040">
    <property type="entry name" value="RRF"/>
    <property type="match status" value="1"/>
</dbReference>
<dbReference type="PATRIC" id="fig|1618442.3.peg.243"/>
<dbReference type="Pfam" id="PF01765">
    <property type="entry name" value="RRF"/>
    <property type="match status" value="1"/>
</dbReference>
<dbReference type="InterPro" id="IPR036191">
    <property type="entry name" value="RRF_sf"/>
</dbReference>
<evidence type="ECO:0000256" key="4">
    <source>
        <dbReference type="ARBA" id="ARBA00022917"/>
    </source>
</evidence>
<evidence type="ECO:0000256" key="3">
    <source>
        <dbReference type="ARBA" id="ARBA00022490"/>
    </source>
</evidence>
<evidence type="ECO:0000256" key="6">
    <source>
        <dbReference type="SAM" id="Coils"/>
    </source>
</evidence>
<protein>
    <recommendedName>
        <fullName evidence="5">Ribosome-recycling factor</fullName>
        <shortName evidence="5">RRF</shortName>
    </recommendedName>
    <alternativeName>
        <fullName evidence="5">Ribosome-releasing factor</fullName>
    </alternativeName>
</protein>
<proteinExistence type="inferred from homology"/>
<feature type="domain" description="Ribosome recycling factor" evidence="7">
    <location>
        <begin position="22"/>
        <end position="184"/>
    </location>
</feature>
<dbReference type="EMBL" id="LCDD01000004">
    <property type="protein sequence ID" value="KKS47529.1"/>
    <property type="molecule type" value="Genomic_DNA"/>
</dbReference>
<dbReference type="InterPro" id="IPR002661">
    <property type="entry name" value="Ribosome_recyc_fac"/>
</dbReference>
<gene>
    <name evidence="5" type="primary">frr</name>
    <name evidence="8" type="ORF">UV09_C0004G0018</name>
</gene>
<dbReference type="Gene3D" id="1.10.132.20">
    <property type="entry name" value="Ribosome-recycling factor"/>
    <property type="match status" value="1"/>
</dbReference>
<evidence type="ECO:0000259" key="7">
    <source>
        <dbReference type="Pfam" id="PF01765"/>
    </source>
</evidence>
<keyword evidence="4 5" id="KW-0648">Protein biosynthesis</keyword>
<dbReference type="PANTHER" id="PTHR20982:SF3">
    <property type="entry name" value="MITOCHONDRIAL RIBOSOME RECYCLING FACTOR PSEUDO 1"/>
    <property type="match status" value="1"/>
</dbReference>
<dbReference type="AlphaFoldDB" id="A0A0G0ZFS0"/>
<dbReference type="GO" id="GO:0005737">
    <property type="term" value="C:cytoplasm"/>
    <property type="evidence" value="ECO:0007669"/>
    <property type="project" value="UniProtKB-SubCell"/>
</dbReference>
<comment type="subcellular location">
    <subcellularLocation>
        <location evidence="1 5">Cytoplasm</location>
    </subcellularLocation>
</comment>
<name>A0A0G0ZFS0_9BACT</name>
<evidence type="ECO:0000313" key="9">
    <source>
        <dbReference type="Proteomes" id="UP000034320"/>
    </source>
</evidence>
<dbReference type="NCBIfam" id="TIGR00496">
    <property type="entry name" value="frr"/>
    <property type="match status" value="1"/>
</dbReference>
<dbReference type="Proteomes" id="UP000034320">
    <property type="component" value="Unassembled WGS sequence"/>
</dbReference>
<comment type="caution">
    <text evidence="8">The sequence shown here is derived from an EMBL/GenBank/DDBJ whole genome shotgun (WGS) entry which is preliminary data.</text>
</comment>
<comment type="similarity">
    <text evidence="2 5">Belongs to the RRF family.</text>
</comment>
<dbReference type="FunFam" id="3.30.1360.40:FF:000001">
    <property type="entry name" value="Ribosome-recycling factor"/>
    <property type="match status" value="1"/>
</dbReference>
<feature type="coiled-coil region" evidence="6">
    <location>
        <begin position="141"/>
        <end position="186"/>
    </location>
</feature>
<sequence length="187" mass="21212">MDESIVAEAKTRMRKALEVLGEDLSTIRTGRASPALVENMQITAYDGTQHLKLREMATITTEGPRTILIAPFDPSVLKDIEKGINSANLGFSAAPDNNILRISIPPLTAERRQEFMKLAGSKIEGGRVMVRQVRHDLMANIKRSFEAKEISEDDRKRLEKEIQDVTDKMMEEIEILRHKKEEELQQV</sequence>
<dbReference type="SUPFAM" id="SSF55194">
    <property type="entry name" value="Ribosome recycling factor, RRF"/>
    <property type="match status" value="1"/>
</dbReference>
<evidence type="ECO:0000256" key="2">
    <source>
        <dbReference type="ARBA" id="ARBA00005912"/>
    </source>
</evidence>
<dbReference type="InterPro" id="IPR023584">
    <property type="entry name" value="Ribosome_recyc_fac_dom"/>
</dbReference>
<dbReference type="Gene3D" id="3.30.1360.40">
    <property type="match status" value="1"/>
</dbReference>
<keyword evidence="3 5" id="KW-0963">Cytoplasm</keyword>
<evidence type="ECO:0000256" key="5">
    <source>
        <dbReference type="HAMAP-Rule" id="MF_00040"/>
    </source>
</evidence>
<accession>A0A0G0ZFS0</accession>
<evidence type="ECO:0000256" key="1">
    <source>
        <dbReference type="ARBA" id="ARBA00004496"/>
    </source>
</evidence>
<dbReference type="GO" id="GO:0006415">
    <property type="term" value="P:translational termination"/>
    <property type="evidence" value="ECO:0007669"/>
    <property type="project" value="UniProtKB-UniRule"/>
</dbReference>
<organism evidence="8 9">
    <name type="scientific">Candidatus Gottesmanbacteria bacterium GW2011_GWA2_42_18</name>
    <dbReference type="NCBI Taxonomy" id="1618442"/>
    <lineage>
        <taxon>Bacteria</taxon>
        <taxon>Candidatus Gottesmaniibacteriota</taxon>
    </lineage>
</organism>
<keyword evidence="6" id="KW-0175">Coiled coil</keyword>
<dbReference type="GO" id="GO:0043023">
    <property type="term" value="F:ribosomal large subunit binding"/>
    <property type="evidence" value="ECO:0007669"/>
    <property type="project" value="TreeGrafter"/>
</dbReference>
<dbReference type="PANTHER" id="PTHR20982">
    <property type="entry name" value="RIBOSOME RECYCLING FACTOR"/>
    <property type="match status" value="1"/>
</dbReference>
<evidence type="ECO:0000313" key="8">
    <source>
        <dbReference type="EMBL" id="KKS47529.1"/>
    </source>
</evidence>
<reference evidence="8 9" key="1">
    <citation type="journal article" date="2015" name="Nature">
        <title>rRNA introns, odd ribosomes, and small enigmatic genomes across a large radiation of phyla.</title>
        <authorList>
            <person name="Brown C.T."/>
            <person name="Hug L.A."/>
            <person name="Thomas B.C."/>
            <person name="Sharon I."/>
            <person name="Castelle C.J."/>
            <person name="Singh A."/>
            <person name="Wilkins M.J."/>
            <person name="Williams K.H."/>
            <person name="Banfield J.F."/>
        </authorList>
    </citation>
    <scope>NUCLEOTIDE SEQUENCE [LARGE SCALE GENOMIC DNA]</scope>
</reference>
<comment type="function">
    <text evidence="5">Responsible for the release of ribosomes from messenger RNA at the termination of protein biosynthesis. May increase the efficiency of translation by recycling ribosomes from one round of translation to another.</text>
</comment>
<dbReference type="FunFam" id="1.10.132.20:FF:000001">
    <property type="entry name" value="Ribosome-recycling factor"/>
    <property type="match status" value="1"/>
</dbReference>